<accession>A0ABC8JK82</accession>
<dbReference type="PANTHER" id="PTHR24414:SF116">
    <property type="entry name" value="F-BOX DOMAIN-CONTAINING PROTEIN"/>
    <property type="match status" value="1"/>
</dbReference>
<evidence type="ECO:0000259" key="1">
    <source>
        <dbReference type="Pfam" id="PF25210"/>
    </source>
</evidence>
<evidence type="ECO:0000313" key="3">
    <source>
        <dbReference type="Proteomes" id="UP001642260"/>
    </source>
</evidence>
<dbReference type="EMBL" id="CAKOAT010116488">
    <property type="protein sequence ID" value="CAH8331123.1"/>
    <property type="molecule type" value="Genomic_DNA"/>
</dbReference>
<dbReference type="SUPFAM" id="SSF117281">
    <property type="entry name" value="Kelch motif"/>
    <property type="match status" value="1"/>
</dbReference>
<dbReference type="InterPro" id="IPR015915">
    <property type="entry name" value="Kelch-typ_b-propeller"/>
</dbReference>
<proteinExistence type="predicted"/>
<dbReference type="InterPro" id="IPR050354">
    <property type="entry name" value="F-box/kelch-repeat_ARATH"/>
</dbReference>
<dbReference type="PANTHER" id="PTHR24414">
    <property type="entry name" value="F-BOX/KELCH-REPEAT PROTEIN SKIP4"/>
    <property type="match status" value="1"/>
</dbReference>
<dbReference type="Pfam" id="PF25210">
    <property type="entry name" value="Kelch_FKB95"/>
    <property type="match status" value="1"/>
</dbReference>
<reference evidence="2 3" key="1">
    <citation type="submission" date="2022-03" db="EMBL/GenBank/DDBJ databases">
        <authorList>
            <person name="Macdonald S."/>
            <person name="Ahmed S."/>
            <person name="Newling K."/>
        </authorList>
    </citation>
    <scope>NUCLEOTIDE SEQUENCE [LARGE SCALE GENOMIC DNA]</scope>
</reference>
<comment type="caution">
    <text evidence="2">The sequence shown here is derived from an EMBL/GenBank/DDBJ whole genome shotgun (WGS) entry which is preliminary data.</text>
</comment>
<organism evidence="2 3">
    <name type="scientific">Eruca vesicaria subsp. sativa</name>
    <name type="common">Garden rocket</name>
    <name type="synonym">Eruca sativa</name>
    <dbReference type="NCBI Taxonomy" id="29727"/>
    <lineage>
        <taxon>Eukaryota</taxon>
        <taxon>Viridiplantae</taxon>
        <taxon>Streptophyta</taxon>
        <taxon>Embryophyta</taxon>
        <taxon>Tracheophyta</taxon>
        <taxon>Spermatophyta</taxon>
        <taxon>Magnoliopsida</taxon>
        <taxon>eudicotyledons</taxon>
        <taxon>Gunneridae</taxon>
        <taxon>Pentapetalae</taxon>
        <taxon>rosids</taxon>
        <taxon>malvids</taxon>
        <taxon>Brassicales</taxon>
        <taxon>Brassicaceae</taxon>
        <taxon>Brassiceae</taxon>
        <taxon>Eruca</taxon>
    </lineage>
</organism>
<feature type="domain" description="FKB95-like N-terminal Kelch" evidence="1">
    <location>
        <begin position="1"/>
        <end position="177"/>
    </location>
</feature>
<gene>
    <name evidence="2" type="ORF">ERUC_LOCUS12289</name>
</gene>
<protein>
    <recommendedName>
        <fullName evidence="1">FKB95-like N-terminal Kelch domain-containing protein</fullName>
    </recommendedName>
</protein>
<dbReference type="InterPro" id="IPR057499">
    <property type="entry name" value="Kelch_FKB95"/>
</dbReference>
<dbReference type="AlphaFoldDB" id="A0ABC8JK82"/>
<name>A0ABC8JK82_ERUVS</name>
<evidence type="ECO:0000313" key="2">
    <source>
        <dbReference type="EMBL" id="CAH8331123.1"/>
    </source>
</evidence>
<sequence>MGGCSKDECKNWAEVYDTKTQTWESLPDPGVQLRSSTLKKMEVRGEKIYVEKINGYDVYDTKEGRWEVVVRSPMFESSVVIENVRYCYVSPGFICYEEKHNGWKRVNGLSVLERHSRVRSGIIEMANYGGKFLMIWDKFVHARHFYEKNIWCALIAFERRNGDKEVWGKVEWANSVLTVPISCVFIASCNTITLINYISSWFFFKVFY</sequence>
<dbReference type="Proteomes" id="UP001642260">
    <property type="component" value="Unassembled WGS sequence"/>
</dbReference>
<dbReference type="Gene3D" id="2.120.10.80">
    <property type="entry name" value="Kelch-type beta propeller"/>
    <property type="match status" value="1"/>
</dbReference>
<keyword evidence="3" id="KW-1185">Reference proteome</keyword>